<protein>
    <recommendedName>
        <fullName evidence="2">DUF6801 domain-containing protein</fullName>
    </recommendedName>
</protein>
<comment type="caution">
    <text evidence="3">The sequence shown here is derived from an EMBL/GenBank/DDBJ whole genome shotgun (WGS) entry which is preliminary data.</text>
</comment>
<reference evidence="3" key="1">
    <citation type="submission" date="2022-06" db="EMBL/GenBank/DDBJ databases">
        <title>Amycolatopsis iheyaensis sp. nov., a new species of the genus Amycolatopsis isolated from soil in Iheya island, Japan.</title>
        <authorList>
            <person name="Ngamcharungchit C."/>
            <person name="Kanto H."/>
            <person name="Take A."/>
            <person name="Intra B."/>
            <person name="Matsumoto A."/>
            <person name="Panbangred W."/>
            <person name="Inahashi Y."/>
        </authorList>
    </citation>
    <scope>NUCLEOTIDE SEQUENCE</scope>
    <source>
        <strain evidence="3">OK19-0408</strain>
    </source>
</reference>
<dbReference type="RefSeq" id="WP_257922161.1">
    <property type="nucleotide sequence ID" value="NZ_JAMXQV010000012.1"/>
</dbReference>
<evidence type="ECO:0000259" key="2">
    <source>
        <dbReference type="Pfam" id="PF20611"/>
    </source>
</evidence>
<sequence>MRILALLTVFAAFSVAGAAPAAASVTKDLTFTCEFPLIGAHQVAATVVAGFPESVPAGTPITVSDFAVNVSLTGDVITALQLIGAATVEGTAAANVDVDYNGTELGVTLNGLGFPSTPVPATGPMALAITGPIPGLTVKNPGTVAFGVGSTFTGEVTPKQADGTPTGLGTFELPCTMDAGQDPALATVAVS</sequence>
<keyword evidence="4" id="KW-1185">Reference proteome</keyword>
<dbReference type="Pfam" id="PF20611">
    <property type="entry name" value="DUF6801"/>
    <property type="match status" value="1"/>
</dbReference>
<evidence type="ECO:0000313" key="3">
    <source>
        <dbReference type="EMBL" id="MCR6485567.1"/>
    </source>
</evidence>
<organism evidence="3 4">
    <name type="scientific">Amycolatopsis iheyensis</name>
    <dbReference type="NCBI Taxonomy" id="2945988"/>
    <lineage>
        <taxon>Bacteria</taxon>
        <taxon>Bacillati</taxon>
        <taxon>Actinomycetota</taxon>
        <taxon>Actinomycetes</taxon>
        <taxon>Pseudonocardiales</taxon>
        <taxon>Pseudonocardiaceae</taxon>
        <taxon>Amycolatopsis</taxon>
    </lineage>
</organism>
<feature type="signal peptide" evidence="1">
    <location>
        <begin position="1"/>
        <end position="18"/>
    </location>
</feature>
<feature type="chain" id="PRO_5040736565" description="DUF6801 domain-containing protein" evidence="1">
    <location>
        <begin position="19"/>
        <end position="191"/>
    </location>
</feature>
<dbReference type="EMBL" id="JAMXQV010000012">
    <property type="protein sequence ID" value="MCR6485567.1"/>
    <property type="molecule type" value="Genomic_DNA"/>
</dbReference>
<dbReference type="AlphaFoldDB" id="A0A9X2NES6"/>
<accession>A0A9X2NES6</accession>
<feature type="domain" description="DUF6801" evidence="2">
    <location>
        <begin position="30"/>
        <end position="186"/>
    </location>
</feature>
<dbReference type="InterPro" id="IPR046542">
    <property type="entry name" value="DUF6801"/>
</dbReference>
<evidence type="ECO:0000313" key="4">
    <source>
        <dbReference type="Proteomes" id="UP001144096"/>
    </source>
</evidence>
<dbReference type="Proteomes" id="UP001144096">
    <property type="component" value="Unassembled WGS sequence"/>
</dbReference>
<proteinExistence type="predicted"/>
<keyword evidence="1" id="KW-0732">Signal</keyword>
<evidence type="ECO:0000256" key="1">
    <source>
        <dbReference type="SAM" id="SignalP"/>
    </source>
</evidence>
<name>A0A9X2NES6_9PSEU</name>
<gene>
    <name evidence="3" type="ORF">M8542_22330</name>
</gene>